<dbReference type="Proteomes" id="UP000799779">
    <property type="component" value="Unassembled WGS sequence"/>
</dbReference>
<keyword evidence="1" id="KW-0472">Membrane</keyword>
<evidence type="ECO:0000259" key="2">
    <source>
        <dbReference type="Pfam" id="PF03184"/>
    </source>
</evidence>
<keyword evidence="4" id="KW-1185">Reference proteome</keyword>
<dbReference type="Pfam" id="PF03184">
    <property type="entry name" value="DDE_1"/>
    <property type="match status" value="1"/>
</dbReference>
<proteinExistence type="predicted"/>
<dbReference type="AlphaFoldDB" id="A0A6A5VYX5"/>
<organism evidence="3 4">
    <name type="scientific">Amniculicola lignicola CBS 123094</name>
    <dbReference type="NCBI Taxonomy" id="1392246"/>
    <lineage>
        <taxon>Eukaryota</taxon>
        <taxon>Fungi</taxon>
        <taxon>Dikarya</taxon>
        <taxon>Ascomycota</taxon>
        <taxon>Pezizomycotina</taxon>
        <taxon>Dothideomycetes</taxon>
        <taxon>Pleosporomycetidae</taxon>
        <taxon>Pleosporales</taxon>
        <taxon>Amniculicolaceae</taxon>
        <taxon>Amniculicola</taxon>
    </lineage>
</organism>
<protein>
    <recommendedName>
        <fullName evidence="2">DDE-1 domain-containing protein</fullName>
    </recommendedName>
</protein>
<dbReference type="InterPro" id="IPR004875">
    <property type="entry name" value="DDE_SF_endonuclease_dom"/>
</dbReference>
<sequence length="79" mass="9618">LLIFNSYKSYYLLNFQELCKENNIFTLYILPYLLHLLQLLNIGYFSPLKRAYRQPIDNLLALLDNAMPIKKERFITYYY</sequence>
<feature type="non-terminal residue" evidence="3">
    <location>
        <position position="1"/>
    </location>
</feature>
<keyword evidence="1" id="KW-0812">Transmembrane</keyword>
<dbReference type="GO" id="GO:0003676">
    <property type="term" value="F:nucleic acid binding"/>
    <property type="evidence" value="ECO:0007669"/>
    <property type="project" value="InterPro"/>
</dbReference>
<name>A0A6A5VYX5_9PLEO</name>
<feature type="domain" description="DDE-1" evidence="2">
    <location>
        <begin position="1"/>
        <end position="61"/>
    </location>
</feature>
<evidence type="ECO:0000313" key="4">
    <source>
        <dbReference type="Proteomes" id="UP000799779"/>
    </source>
</evidence>
<gene>
    <name evidence="3" type="ORF">P154DRAFT_448419</name>
</gene>
<dbReference type="EMBL" id="ML977671">
    <property type="protein sequence ID" value="KAF1994107.1"/>
    <property type="molecule type" value="Genomic_DNA"/>
</dbReference>
<reference evidence="3" key="1">
    <citation type="journal article" date="2020" name="Stud. Mycol.">
        <title>101 Dothideomycetes genomes: a test case for predicting lifestyles and emergence of pathogens.</title>
        <authorList>
            <person name="Haridas S."/>
            <person name="Albert R."/>
            <person name="Binder M."/>
            <person name="Bloem J."/>
            <person name="Labutti K."/>
            <person name="Salamov A."/>
            <person name="Andreopoulos B."/>
            <person name="Baker S."/>
            <person name="Barry K."/>
            <person name="Bills G."/>
            <person name="Bluhm B."/>
            <person name="Cannon C."/>
            <person name="Castanera R."/>
            <person name="Culley D."/>
            <person name="Daum C."/>
            <person name="Ezra D."/>
            <person name="Gonzalez J."/>
            <person name="Henrissat B."/>
            <person name="Kuo A."/>
            <person name="Liang C."/>
            <person name="Lipzen A."/>
            <person name="Lutzoni F."/>
            <person name="Magnuson J."/>
            <person name="Mondo S."/>
            <person name="Nolan M."/>
            <person name="Ohm R."/>
            <person name="Pangilinan J."/>
            <person name="Park H.-J."/>
            <person name="Ramirez L."/>
            <person name="Alfaro M."/>
            <person name="Sun H."/>
            <person name="Tritt A."/>
            <person name="Yoshinaga Y."/>
            <person name="Zwiers L.-H."/>
            <person name="Turgeon B."/>
            <person name="Goodwin S."/>
            <person name="Spatafora J."/>
            <person name="Crous P."/>
            <person name="Grigoriev I."/>
        </authorList>
    </citation>
    <scope>NUCLEOTIDE SEQUENCE</scope>
    <source>
        <strain evidence="3">CBS 123094</strain>
    </source>
</reference>
<feature type="transmembrane region" description="Helical" evidence="1">
    <location>
        <begin position="25"/>
        <end position="45"/>
    </location>
</feature>
<accession>A0A6A5VYX5</accession>
<evidence type="ECO:0000313" key="3">
    <source>
        <dbReference type="EMBL" id="KAF1994107.1"/>
    </source>
</evidence>
<dbReference type="OrthoDB" id="5425161at2759"/>
<keyword evidence="1" id="KW-1133">Transmembrane helix</keyword>
<evidence type="ECO:0000256" key="1">
    <source>
        <dbReference type="SAM" id="Phobius"/>
    </source>
</evidence>